<dbReference type="InterPro" id="IPR020845">
    <property type="entry name" value="AMP-binding_CS"/>
</dbReference>
<dbReference type="RefSeq" id="WP_013007115.1">
    <property type="nucleotide sequence ID" value="NC_013939.1"/>
</dbReference>
<dbReference type="eggNOG" id="COG0318">
    <property type="taxonomic scope" value="Bacteria"/>
</dbReference>
<proteinExistence type="inferred from homology"/>
<dbReference type="HOGENOM" id="CLU_000022_59_13_0"/>
<keyword evidence="2 5" id="KW-0436">Ligase</keyword>
<dbReference type="EMBL" id="AP011529">
    <property type="protein sequence ID" value="BAI79867.1"/>
    <property type="molecule type" value="Genomic_DNA"/>
</dbReference>
<dbReference type="Pfam" id="PF13193">
    <property type="entry name" value="AMP-binding_C"/>
    <property type="match status" value="1"/>
</dbReference>
<dbReference type="CDD" id="cd04433">
    <property type="entry name" value="AFD_class_I"/>
    <property type="match status" value="1"/>
</dbReference>
<dbReference type="AlphaFoldDB" id="D3PB94"/>
<evidence type="ECO:0000259" key="3">
    <source>
        <dbReference type="Pfam" id="PF00501"/>
    </source>
</evidence>
<evidence type="ECO:0000256" key="1">
    <source>
        <dbReference type="ARBA" id="ARBA00006432"/>
    </source>
</evidence>
<dbReference type="GO" id="GO:0016405">
    <property type="term" value="F:CoA-ligase activity"/>
    <property type="evidence" value="ECO:0007669"/>
    <property type="project" value="TreeGrafter"/>
</dbReference>
<dbReference type="InterPro" id="IPR045851">
    <property type="entry name" value="AMP-bd_C_sf"/>
</dbReference>
<feature type="domain" description="AMP-binding enzyme C-terminal" evidence="4">
    <location>
        <begin position="366"/>
        <end position="436"/>
    </location>
</feature>
<name>D3PB94_DEFDS</name>
<dbReference type="PROSITE" id="PS00455">
    <property type="entry name" value="AMP_BINDING"/>
    <property type="match status" value="1"/>
</dbReference>
<dbReference type="OrthoDB" id="9801302at2"/>
<dbReference type="Proteomes" id="UP000001520">
    <property type="component" value="Chromosome"/>
</dbReference>
<dbReference type="Gene3D" id="3.40.50.12780">
    <property type="entry name" value="N-terminal domain of ligase-like"/>
    <property type="match status" value="1"/>
</dbReference>
<gene>
    <name evidence="5" type="ordered locus">DEFDS_0373</name>
</gene>
<comment type="similarity">
    <text evidence="1">Belongs to the ATP-dependent AMP-binding enzyme family.</text>
</comment>
<dbReference type="Pfam" id="PF00501">
    <property type="entry name" value="AMP-binding"/>
    <property type="match status" value="1"/>
</dbReference>
<dbReference type="SUPFAM" id="SSF56801">
    <property type="entry name" value="Acetyl-CoA synthetase-like"/>
    <property type="match status" value="1"/>
</dbReference>
<accession>D3PB94</accession>
<evidence type="ECO:0000313" key="5">
    <source>
        <dbReference type="EMBL" id="BAI79867.1"/>
    </source>
</evidence>
<protein>
    <submittedName>
        <fullName evidence="5">AMP-dependent synthetase and ligase</fullName>
    </submittedName>
</protein>
<evidence type="ECO:0000313" key="6">
    <source>
        <dbReference type="Proteomes" id="UP000001520"/>
    </source>
</evidence>
<dbReference type="PANTHER" id="PTHR24096:SF149">
    <property type="entry name" value="AMP-BINDING DOMAIN-CONTAINING PROTEIN-RELATED"/>
    <property type="match status" value="1"/>
</dbReference>
<evidence type="ECO:0000259" key="4">
    <source>
        <dbReference type="Pfam" id="PF13193"/>
    </source>
</evidence>
<keyword evidence="6" id="KW-1185">Reference proteome</keyword>
<dbReference type="InterPro" id="IPR025110">
    <property type="entry name" value="AMP-bd_C"/>
</dbReference>
<dbReference type="Gene3D" id="3.30.300.30">
    <property type="match status" value="1"/>
</dbReference>
<sequence>MGSWLIEKFKDFDSKIAILYNDKKYTYRELYEKIREFLSFFQGKNIKKGEVVALLGNYSFENLALLLALKENKNIIVPITSTKEHEIQERLKEGNVDKVLKIENSLIKVQELDSNEKHLLIKKLQEKGKSGLILFSSGSTGKPKAMIHDFDNLVDSYEGRKEKNINTLIFLSFDHIGGIDTIFRQFSIGGTITIPYSRSPDAICKVIEKHQVNVLPASPTFLNLLLISGIYKEYDLSSLNIIAFGAEPMPEYLLKELKKTFPKVNFQQKYGTSETNAVKVINKNNNGLYIKIDDLNIEYKIVDDELWLRSKTQILGYLNAPMDSFTEDGWFRTGDLVEVKQDGYLKIIGRSKEIINVGGEKVLPQEVENVILELDEVVDVMVYGESNPITGQTVVADIVLKDGIDKKEAKKLIRKHCRSKLDNYKVPTKINFVEKISFGDRFKKIRRKS</sequence>
<dbReference type="PANTHER" id="PTHR24096">
    <property type="entry name" value="LONG-CHAIN-FATTY-ACID--COA LIGASE"/>
    <property type="match status" value="1"/>
</dbReference>
<dbReference type="STRING" id="639282.DEFDS_0373"/>
<evidence type="ECO:0000256" key="2">
    <source>
        <dbReference type="ARBA" id="ARBA00022598"/>
    </source>
</evidence>
<dbReference type="InterPro" id="IPR042099">
    <property type="entry name" value="ANL_N_sf"/>
</dbReference>
<dbReference type="KEGG" id="ddf:DEFDS_0373"/>
<dbReference type="InterPro" id="IPR000873">
    <property type="entry name" value="AMP-dep_synth/lig_dom"/>
</dbReference>
<feature type="domain" description="AMP-dependent synthetase/ligase" evidence="3">
    <location>
        <begin position="12"/>
        <end position="305"/>
    </location>
</feature>
<organism evidence="5 6">
    <name type="scientific">Deferribacter desulfuricans (strain DSM 14783 / JCM 11476 / NBRC 101012 / SSM1)</name>
    <dbReference type="NCBI Taxonomy" id="639282"/>
    <lineage>
        <taxon>Bacteria</taxon>
        <taxon>Pseudomonadati</taxon>
        <taxon>Deferribacterota</taxon>
        <taxon>Deferribacteres</taxon>
        <taxon>Deferribacterales</taxon>
        <taxon>Deferribacteraceae</taxon>
        <taxon>Deferribacter</taxon>
    </lineage>
</organism>
<reference evidence="5 6" key="1">
    <citation type="journal article" date="2010" name="DNA Res.">
        <title>Bacterial lifestyle in a deep-sea hydrothermal vent chimney revealed by the genome sequence of the thermophilic bacterium Deferribacter desulfuricans SSM1.</title>
        <authorList>
            <person name="Takaki Y."/>
            <person name="Shimamura S."/>
            <person name="Nakagawa S."/>
            <person name="Fukuhara Y."/>
            <person name="Horikawa H."/>
            <person name="Ankai A."/>
            <person name="Harada T."/>
            <person name="Hosoyama A."/>
            <person name="Oguchi A."/>
            <person name="Fukui S."/>
            <person name="Fujita N."/>
            <person name="Takami H."/>
            <person name="Takai K."/>
        </authorList>
    </citation>
    <scope>NUCLEOTIDE SEQUENCE [LARGE SCALE GENOMIC DNA]</scope>
    <source>
        <strain evidence="6">DSM 14783 / JCM 11476 / NBRC 101012 / SSM1</strain>
    </source>
</reference>